<dbReference type="AlphaFoldDB" id="A0A183A7X2"/>
<keyword evidence="6 10" id="KW-0472">Membrane</keyword>
<proteinExistence type="predicted"/>
<evidence type="ECO:0000256" key="4">
    <source>
        <dbReference type="ARBA" id="ARBA00022837"/>
    </source>
</evidence>
<dbReference type="InterPro" id="IPR002126">
    <property type="entry name" value="Cadherin-like_dom"/>
</dbReference>
<dbReference type="CDD" id="cd11304">
    <property type="entry name" value="Cadherin_repeat"/>
    <property type="match status" value="2"/>
</dbReference>
<dbReference type="PROSITE" id="PS50268">
    <property type="entry name" value="CADHERIN_2"/>
    <property type="match status" value="2"/>
</dbReference>
<feature type="transmembrane region" description="Helical" evidence="10">
    <location>
        <begin position="285"/>
        <end position="308"/>
    </location>
</feature>
<dbReference type="InterPro" id="IPR050174">
    <property type="entry name" value="Protocadherin/Cadherin-CA"/>
</dbReference>
<name>A0A183A7X2_9TREM</name>
<dbReference type="GO" id="GO:0005886">
    <property type="term" value="C:plasma membrane"/>
    <property type="evidence" value="ECO:0007669"/>
    <property type="project" value="InterPro"/>
</dbReference>
<keyword evidence="4 8" id="KW-0106">Calcium</keyword>
<dbReference type="InterPro" id="IPR020894">
    <property type="entry name" value="Cadherin_CS"/>
</dbReference>
<dbReference type="Pfam" id="PF00028">
    <property type="entry name" value="Cadherin"/>
    <property type="match status" value="1"/>
</dbReference>
<dbReference type="PANTHER" id="PTHR24028">
    <property type="entry name" value="CADHERIN-87A"/>
    <property type="match status" value="1"/>
</dbReference>
<feature type="compositionally biased region" description="Polar residues" evidence="9">
    <location>
        <begin position="31"/>
        <end position="42"/>
    </location>
</feature>
<dbReference type="Gene3D" id="2.60.40.60">
    <property type="entry name" value="Cadherins"/>
    <property type="match status" value="2"/>
</dbReference>
<gene>
    <name evidence="12" type="ORF">ECPE_LOCUS3057</name>
</gene>
<organism evidence="14">
    <name type="scientific">Echinostoma caproni</name>
    <dbReference type="NCBI Taxonomy" id="27848"/>
    <lineage>
        <taxon>Eukaryota</taxon>
        <taxon>Metazoa</taxon>
        <taxon>Spiralia</taxon>
        <taxon>Lophotrochozoa</taxon>
        <taxon>Platyhelminthes</taxon>
        <taxon>Trematoda</taxon>
        <taxon>Digenea</taxon>
        <taxon>Plagiorchiida</taxon>
        <taxon>Echinostomata</taxon>
        <taxon>Echinostomatoidea</taxon>
        <taxon>Echinostomatidae</taxon>
        <taxon>Echinostoma</taxon>
    </lineage>
</organism>
<evidence type="ECO:0000256" key="8">
    <source>
        <dbReference type="PROSITE-ProRule" id="PRU00043"/>
    </source>
</evidence>
<keyword evidence="7" id="KW-0325">Glycoprotein</keyword>
<dbReference type="SUPFAM" id="SSF49313">
    <property type="entry name" value="Cadherin-like"/>
    <property type="match status" value="1"/>
</dbReference>
<evidence type="ECO:0000256" key="10">
    <source>
        <dbReference type="SAM" id="Phobius"/>
    </source>
</evidence>
<dbReference type="GO" id="GO:0005509">
    <property type="term" value="F:calcium ion binding"/>
    <property type="evidence" value="ECO:0007669"/>
    <property type="project" value="UniProtKB-UniRule"/>
</dbReference>
<dbReference type="EMBL" id="UZAN01040063">
    <property type="protein sequence ID" value="VDP68295.1"/>
    <property type="molecule type" value="Genomic_DNA"/>
</dbReference>
<feature type="domain" description="Cadherin" evidence="11">
    <location>
        <begin position="7"/>
        <end position="71"/>
    </location>
</feature>
<feature type="compositionally biased region" description="Polar residues" evidence="9">
    <location>
        <begin position="464"/>
        <end position="479"/>
    </location>
</feature>
<feature type="region of interest" description="Disordered" evidence="9">
    <location>
        <begin position="27"/>
        <end position="46"/>
    </location>
</feature>
<evidence type="ECO:0000256" key="5">
    <source>
        <dbReference type="ARBA" id="ARBA00022989"/>
    </source>
</evidence>
<comment type="subcellular location">
    <subcellularLocation>
        <location evidence="1">Membrane</location>
        <topology evidence="1">Single-pass membrane protein</topology>
    </subcellularLocation>
</comment>
<evidence type="ECO:0000313" key="13">
    <source>
        <dbReference type="Proteomes" id="UP000272942"/>
    </source>
</evidence>
<feature type="region of interest" description="Disordered" evidence="9">
    <location>
        <begin position="464"/>
        <end position="484"/>
    </location>
</feature>
<evidence type="ECO:0000256" key="1">
    <source>
        <dbReference type="ARBA" id="ARBA00004167"/>
    </source>
</evidence>
<feature type="domain" description="Cadherin" evidence="11">
    <location>
        <begin position="75"/>
        <end position="235"/>
    </location>
</feature>
<dbReference type="WBParaSite" id="ECPE_0000306001-mRNA-1">
    <property type="protein sequence ID" value="ECPE_0000306001-mRNA-1"/>
    <property type="gene ID" value="ECPE_0000306001"/>
</dbReference>
<keyword evidence="3" id="KW-0677">Repeat</keyword>
<evidence type="ECO:0000256" key="3">
    <source>
        <dbReference type="ARBA" id="ARBA00022737"/>
    </source>
</evidence>
<evidence type="ECO:0000256" key="7">
    <source>
        <dbReference type="ARBA" id="ARBA00023180"/>
    </source>
</evidence>
<accession>A0A183A7X2</accession>
<keyword evidence="13" id="KW-1185">Reference proteome</keyword>
<reference evidence="12 13" key="2">
    <citation type="submission" date="2018-11" db="EMBL/GenBank/DDBJ databases">
        <authorList>
            <consortium name="Pathogen Informatics"/>
        </authorList>
    </citation>
    <scope>NUCLEOTIDE SEQUENCE [LARGE SCALE GENOMIC DNA]</scope>
    <source>
        <strain evidence="12 13">Egypt</strain>
    </source>
</reference>
<evidence type="ECO:0000256" key="6">
    <source>
        <dbReference type="ARBA" id="ARBA00023136"/>
    </source>
</evidence>
<evidence type="ECO:0000256" key="9">
    <source>
        <dbReference type="SAM" id="MobiDB-lite"/>
    </source>
</evidence>
<evidence type="ECO:0000256" key="2">
    <source>
        <dbReference type="ARBA" id="ARBA00022692"/>
    </source>
</evidence>
<evidence type="ECO:0000259" key="11">
    <source>
        <dbReference type="PROSITE" id="PS50268"/>
    </source>
</evidence>
<keyword evidence="5 10" id="KW-1133">Transmembrane helix</keyword>
<dbReference type="OrthoDB" id="6287949at2759"/>
<keyword evidence="2 10" id="KW-0812">Transmembrane</keyword>
<sequence>MLPSIQLDREKQASYTFHVTVRDGPLRAGNSFGSLNEPNSQSVRRRSERSHLVSILVTVTVEDENDNDPVFVRPNSTNHMVLLDPAAIPGQSLLQLHAVDPDEGPNGHVTYAIRGGNAGNLFNVDPRTGLLYLENQIPRRTIAEATAAAAAAASAAAAAAAISSSQSANAGSDAFVSIAGSGAHGTGASDQAPTQPTYLLALEACDQGQPSRCTHFPNLQIQLRVPNDLTMDPTTGQLLIDGAAGLAGPLQLANGAGTRSDGYLGFGIGGGAGGPWAGGLSTAEILIISLSTFFALLILVIVITICVLKQRSISTSPDVRRKDLSALKRVGRSTVNNVELVDQGKPLRYGTTKVNITRMAVAMGSHPATVMGLSEEDRLCYAAHHQPVSRATMYGPTPLPEHYGMFSPTYSPKRMNIAEYQTLEGWSALDAQRYGTSCQQYPTVLSSPERRRYYTQPHMDVSQAKLSNAESYNTSPITESQEKPAKELVVDLIPSRQTSQSGLSDTATDLHTMVDSSAPSCSPRISHSTKAKLQAYAGFPKSSFV</sequence>
<reference evidence="14" key="1">
    <citation type="submission" date="2016-06" db="UniProtKB">
        <authorList>
            <consortium name="WormBaseParasite"/>
        </authorList>
    </citation>
    <scope>IDENTIFICATION</scope>
</reference>
<dbReference type="PANTHER" id="PTHR24028:SF328">
    <property type="entry name" value="CADHERIN-3"/>
    <property type="match status" value="1"/>
</dbReference>
<dbReference type="GO" id="GO:0007156">
    <property type="term" value="P:homophilic cell adhesion via plasma membrane adhesion molecules"/>
    <property type="evidence" value="ECO:0007669"/>
    <property type="project" value="InterPro"/>
</dbReference>
<dbReference type="InterPro" id="IPR015919">
    <property type="entry name" value="Cadherin-like_sf"/>
</dbReference>
<dbReference type="PROSITE" id="PS00232">
    <property type="entry name" value="CADHERIN_1"/>
    <property type="match status" value="1"/>
</dbReference>
<protein>
    <submittedName>
        <fullName evidence="14">CA domain-containing protein</fullName>
    </submittedName>
</protein>
<evidence type="ECO:0000313" key="14">
    <source>
        <dbReference type="WBParaSite" id="ECPE_0000306001-mRNA-1"/>
    </source>
</evidence>
<dbReference type="Proteomes" id="UP000272942">
    <property type="component" value="Unassembled WGS sequence"/>
</dbReference>
<evidence type="ECO:0000313" key="12">
    <source>
        <dbReference type="EMBL" id="VDP68295.1"/>
    </source>
</evidence>